<feature type="transmembrane region" description="Helical" evidence="1">
    <location>
        <begin position="6"/>
        <end position="28"/>
    </location>
</feature>
<keyword evidence="1" id="KW-0812">Transmembrane</keyword>
<reference evidence="2 3" key="1">
    <citation type="submission" date="2013-12" db="EMBL/GenBank/DDBJ databases">
        <title>NBRP : Genome information of microbial organism related human and environment.</title>
        <authorList>
            <person name="Hattori M."/>
            <person name="Oshima K."/>
            <person name="Inaba H."/>
            <person name="Suda W."/>
            <person name="Sakamoto M."/>
            <person name="Iino T."/>
            <person name="Kitahara M."/>
            <person name="Oshida Y."/>
            <person name="Iida T."/>
            <person name="Kudo T."/>
            <person name="Itoh T."/>
            <person name="Ahmed I."/>
            <person name="Ohkuma M."/>
        </authorList>
    </citation>
    <scope>NUCLEOTIDE SEQUENCE [LARGE SCALE GENOMIC DNA]</scope>
    <source>
        <strain evidence="2 3">JCM 21738</strain>
    </source>
</reference>
<dbReference type="RefSeq" id="WP_035209053.1">
    <property type="nucleotide sequence ID" value="NZ_BAUW01000012.1"/>
</dbReference>
<accession>W4RLN2</accession>
<feature type="transmembrane region" description="Helical" evidence="1">
    <location>
        <begin position="35"/>
        <end position="58"/>
    </location>
</feature>
<evidence type="ECO:0000313" key="2">
    <source>
        <dbReference type="EMBL" id="GAE44798.1"/>
    </source>
</evidence>
<protein>
    <recommendedName>
        <fullName evidence="4">YesK-like protein</fullName>
    </recommendedName>
</protein>
<dbReference type="EMBL" id="BAUW01000012">
    <property type="protein sequence ID" value="GAE44798.1"/>
    <property type="molecule type" value="Genomic_DNA"/>
</dbReference>
<keyword evidence="1" id="KW-0472">Membrane</keyword>
<sequence length="95" mass="10167">MKTIDYSVNGWTVGLLYTVLLMLITVYVRKEKVFLPALISLAIGLFTLAASFVVAAALDPWAGIGVGMLAAGLLACTIVLFIFAFAMKLLRKGAK</sequence>
<dbReference type="Proteomes" id="UP000018949">
    <property type="component" value="Unassembled WGS sequence"/>
</dbReference>
<keyword evidence="3" id="KW-1185">Reference proteome</keyword>
<evidence type="ECO:0000313" key="3">
    <source>
        <dbReference type="Proteomes" id="UP000018949"/>
    </source>
</evidence>
<comment type="caution">
    <text evidence="2">The sequence shown here is derived from an EMBL/GenBank/DDBJ whole genome shotgun (WGS) entry which is preliminary data.</text>
</comment>
<keyword evidence="1" id="KW-1133">Transmembrane helix</keyword>
<feature type="transmembrane region" description="Helical" evidence="1">
    <location>
        <begin position="64"/>
        <end position="86"/>
    </location>
</feature>
<dbReference type="AlphaFoldDB" id="W4RLN2"/>
<evidence type="ECO:0000256" key="1">
    <source>
        <dbReference type="SAM" id="Phobius"/>
    </source>
</evidence>
<gene>
    <name evidence="2" type="ORF">JCM21738_1542</name>
</gene>
<proteinExistence type="predicted"/>
<organism evidence="2 3">
    <name type="scientific">Mesobacillus boroniphilus JCM 21738</name>
    <dbReference type="NCBI Taxonomy" id="1294265"/>
    <lineage>
        <taxon>Bacteria</taxon>
        <taxon>Bacillati</taxon>
        <taxon>Bacillota</taxon>
        <taxon>Bacilli</taxon>
        <taxon>Bacillales</taxon>
        <taxon>Bacillaceae</taxon>
        <taxon>Mesobacillus</taxon>
    </lineage>
</organism>
<evidence type="ECO:0008006" key="4">
    <source>
        <dbReference type="Google" id="ProtNLM"/>
    </source>
</evidence>
<name>W4RLN2_9BACI</name>